<feature type="compositionally biased region" description="Polar residues" evidence="1">
    <location>
        <begin position="459"/>
        <end position="469"/>
    </location>
</feature>
<feature type="region of interest" description="Disordered" evidence="1">
    <location>
        <begin position="372"/>
        <end position="518"/>
    </location>
</feature>
<dbReference type="Gene3D" id="1.10.10.60">
    <property type="entry name" value="Homeodomain-like"/>
    <property type="match status" value="1"/>
</dbReference>
<dbReference type="EMBL" id="JPRF03000043">
    <property type="protein sequence ID" value="OEV34680.1"/>
    <property type="molecule type" value="Genomic_DNA"/>
</dbReference>
<comment type="caution">
    <text evidence="3">The sequence shown here is derived from an EMBL/GenBank/DDBJ whole genome shotgun (WGS) entry which is preliminary data.</text>
</comment>
<dbReference type="InterPro" id="IPR054353">
    <property type="entry name" value="IstA-like_C"/>
</dbReference>
<protein>
    <recommendedName>
        <fullName evidence="2">Transposase for insertion sequence element IS21-like C-terminal domain-containing protein</fullName>
    </recommendedName>
</protein>
<organism evidence="3 4">
    <name type="scientific">Kitasatospora aureofaciens</name>
    <name type="common">Streptomyces aureofaciens</name>
    <dbReference type="NCBI Taxonomy" id="1894"/>
    <lineage>
        <taxon>Bacteria</taxon>
        <taxon>Bacillati</taxon>
        <taxon>Actinomycetota</taxon>
        <taxon>Actinomycetes</taxon>
        <taxon>Kitasatosporales</taxon>
        <taxon>Streptomycetaceae</taxon>
        <taxon>Kitasatospora</taxon>
    </lineage>
</organism>
<accession>A0A1E7N1U7</accession>
<dbReference type="Proteomes" id="UP000037395">
    <property type="component" value="Unassembled WGS sequence"/>
</dbReference>
<evidence type="ECO:0000259" key="2">
    <source>
        <dbReference type="Pfam" id="PF22483"/>
    </source>
</evidence>
<reference evidence="3" key="1">
    <citation type="submission" date="2016-08" db="EMBL/GenBank/DDBJ databases">
        <title>Sequencing, Assembly and Comparative Genomics of S. aureofaciens ATCC 10762.</title>
        <authorList>
            <person name="Gradnigo J.S."/>
            <person name="Johnson N."/>
            <person name="Somerville G.A."/>
        </authorList>
    </citation>
    <scope>NUCLEOTIDE SEQUENCE [LARGE SCALE GENOMIC DNA]</scope>
    <source>
        <strain evidence="3">ATCC 10762</strain>
    </source>
</reference>
<keyword evidence="4" id="KW-1185">Reference proteome</keyword>
<feature type="compositionally biased region" description="Low complexity" evidence="1">
    <location>
        <begin position="390"/>
        <end position="399"/>
    </location>
</feature>
<evidence type="ECO:0000256" key="1">
    <source>
        <dbReference type="SAM" id="MobiDB-lite"/>
    </source>
</evidence>
<proteinExistence type="predicted"/>
<dbReference type="PANTHER" id="PTHR35004">
    <property type="entry name" value="TRANSPOSASE RV3428C-RELATED"/>
    <property type="match status" value="1"/>
</dbReference>
<feature type="domain" description="Transposase for insertion sequence element IS21-like C-terminal" evidence="2">
    <location>
        <begin position="286"/>
        <end position="351"/>
    </location>
</feature>
<dbReference type="RefSeq" id="WP_063737936.1">
    <property type="nucleotide sequence ID" value="NZ_JPRF03000043.1"/>
</dbReference>
<dbReference type="PANTHER" id="PTHR35004:SF7">
    <property type="entry name" value="INTEGRASE PROTEIN"/>
    <property type="match status" value="1"/>
</dbReference>
<dbReference type="AlphaFoldDB" id="A0A1E7N1U7"/>
<dbReference type="Pfam" id="PF22483">
    <property type="entry name" value="Mu-transpos_C_2"/>
    <property type="match status" value="1"/>
</dbReference>
<evidence type="ECO:0000313" key="4">
    <source>
        <dbReference type="Proteomes" id="UP000037395"/>
    </source>
</evidence>
<feature type="compositionally biased region" description="Polar residues" evidence="1">
    <location>
        <begin position="500"/>
        <end position="518"/>
    </location>
</feature>
<evidence type="ECO:0000313" key="3">
    <source>
        <dbReference type="EMBL" id="OEV34680.1"/>
    </source>
</evidence>
<gene>
    <name evidence="3" type="ORF">HS99_0009325</name>
</gene>
<sequence length="518" mass="56476">MLTGEEYINICALRSRGLSIAAIARILGRDRKTVSSYLCGKRTVGVRSSDRDEFRRFVPYCRQRLQDDAHFQASALYAEIVDLGYTGGYSTFTRALRTHQLRPRCPLCQRPPRGRPVRQDDAEEVRFRWFVFSGAPADWGSTQACILVGRLIHSQRWSAALAEQIDPGHLADSVDRILRQFGGTGWRWRFDRTPAVHCQDDGELATALGKVAKHYGVVAELVPPGRDADDDVIGRALAHWWQTIHADTGLLEAQESLERLTRLMETRRASARGGCTAPAAAVLLDLPHDPYPARISVTRTVSAGSMVSYRGNLYAVPRHLHGHTVQVRRRVGDPLLTIATPRGRVIVQHSLAPDGAGLSVIGHRHGISLERPLPVPRPACHSKMYSPPSAEALAAAQALRQDDRQEDGSASGQQAGGSPEGPARGELRPGIPTGSDGNGRSHWFHPAAQPLPSEPPSPSRNTVTPTSFRTAHRESSGTPRRGQHRSEGDPLRCRAGATPLQMTAVQAPGTSTAEPIPG</sequence>
<name>A0A1E7N1U7_KITAU</name>
<dbReference type="OrthoDB" id="2065409at2"/>